<protein>
    <recommendedName>
        <fullName evidence="8">Adenylate kinase</fullName>
    </recommendedName>
</protein>
<keyword evidence="3 4" id="KW-0418">Kinase</keyword>
<evidence type="ECO:0000256" key="4">
    <source>
        <dbReference type="RuleBase" id="RU003330"/>
    </source>
</evidence>
<dbReference type="PROSITE" id="PS00113">
    <property type="entry name" value="ADENYLATE_KINASE"/>
    <property type="match status" value="1"/>
</dbReference>
<evidence type="ECO:0000313" key="6">
    <source>
        <dbReference type="EMBL" id="KAK8847801.1"/>
    </source>
</evidence>
<reference evidence="6 7" key="1">
    <citation type="submission" date="2024-04" db="EMBL/GenBank/DDBJ databases">
        <title>Tritrichomonas musculus Genome.</title>
        <authorList>
            <person name="Alves-Ferreira E."/>
            <person name="Grigg M."/>
            <person name="Lorenzi H."/>
            <person name="Galac M."/>
        </authorList>
    </citation>
    <scope>NUCLEOTIDE SEQUENCE [LARGE SCALE GENOMIC DNA]</scope>
    <source>
        <strain evidence="6 7">EAF2021</strain>
    </source>
</reference>
<evidence type="ECO:0008006" key="8">
    <source>
        <dbReference type="Google" id="ProtNLM"/>
    </source>
</evidence>
<dbReference type="CDD" id="cd01428">
    <property type="entry name" value="ADK"/>
    <property type="match status" value="1"/>
</dbReference>
<evidence type="ECO:0000313" key="7">
    <source>
        <dbReference type="Proteomes" id="UP001470230"/>
    </source>
</evidence>
<organism evidence="6 7">
    <name type="scientific">Tritrichomonas musculus</name>
    <dbReference type="NCBI Taxonomy" id="1915356"/>
    <lineage>
        <taxon>Eukaryota</taxon>
        <taxon>Metamonada</taxon>
        <taxon>Parabasalia</taxon>
        <taxon>Tritrichomonadida</taxon>
        <taxon>Tritrichomonadidae</taxon>
        <taxon>Tritrichomonas</taxon>
    </lineage>
</organism>
<dbReference type="InterPro" id="IPR000850">
    <property type="entry name" value="Adenylat/UMP-CMP_kin"/>
</dbReference>
<comment type="caution">
    <text evidence="6">The sequence shown here is derived from an EMBL/GenBank/DDBJ whole genome shotgun (WGS) entry which is preliminary data.</text>
</comment>
<dbReference type="PANTHER" id="PTHR23359">
    <property type="entry name" value="NUCLEOTIDE KINASE"/>
    <property type="match status" value="1"/>
</dbReference>
<dbReference type="Gene3D" id="3.40.50.300">
    <property type="entry name" value="P-loop containing nucleotide triphosphate hydrolases"/>
    <property type="match status" value="1"/>
</dbReference>
<evidence type="ECO:0000256" key="1">
    <source>
        <dbReference type="ARBA" id="ARBA00022679"/>
    </source>
</evidence>
<dbReference type="InterPro" id="IPR027417">
    <property type="entry name" value="P-loop_NTPase"/>
</dbReference>
<evidence type="ECO:0000256" key="5">
    <source>
        <dbReference type="SAM" id="MobiDB-lite"/>
    </source>
</evidence>
<dbReference type="Proteomes" id="UP001470230">
    <property type="component" value="Unassembled WGS sequence"/>
</dbReference>
<feature type="region of interest" description="Disordered" evidence="5">
    <location>
        <begin position="271"/>
        <end position="297"/>
    </location>
</feature>
<keyword evidence="7" id="KW-1185">Reference proteome</keyword>
<dbReference type="Pfam" id="PF00406">
    <property type="entry name" value="ADK"/>
    <property type="match status" value="1"/>
</dbReference>
<name>A0ABR2HHX4_9EUKA</name>
<gene>
    <name evidence="6" type="ORF">M9Y10_018833</name>
</gene>
<evidence type="ECO:0000256" key="3">
    <source>
        <dbReference type="ARBA" id="ARBA00022777"/>
    </source>
</evidence>
<comment type="similarity">
    <text evidence="4">Belongs to the adenylate kinase family.</text>
</comment>
<dbReference type="SUPFAM" id="SSF52540">
    <property type="entry name" value="P-loop containing nucleoside triphosphate hydrolases"/>
    <property type="match status" value="1"/>
</dbReference>
<keyword evidence="2" id="KW-0547">Nucleotide-binding</keyword>
<proteinExistence type="inferred from homology"/>
<dbReference type="HAMAP" id="MF_00235">
    <property type="entry name" value="Adenylate_kinase_Adk"/>
    <property type="match status" value="1"/>
</dbReference>
<evidence type="ECO:0000256" key="2">
    <source>
        <dbReference type="ARBA" id="ARBA00022741"/>
    </source>
</evidence>
<keyword evidence="1 4" id="KW-0808">Transferase</keyword>
<dbReference type="InterPro" id="IPR033690">
    <property type="entry name" value="Adenylat_kinase_CS"/>
</dbReference>
<dbReference type="PRINTS" id="PR00094">
    <property type="entry name" value="ADENYLTKNASE"/>
</dbReference>
<dbReference type="EMBL" id="JAPFFF010000027">
    <property type="protein sequence ID" value="KAK8847801.1"/>
    <property type="molecule type" value="Genomic_DNA"/>
</dbReference>
<feature type="compositionally biased region" description="Low complexity" evidence="5">
    <location>
        <begin position="271"/>
        <end position="281"/>
    </location>
</feature>
<accession>A0ABR2HHX4</accession>
<sequence length="297" mass="34012">MEEEEKRVKKRIVRVVRKKQPVVDKGPRVPTKQKVVILRKVRDNEDYVHKEEIPVSIGIPEYFNELKEADREKEEREQIFGKKIIIFLIGGPGSGKGTQAERILKDFDIGYMSAGELLRQETSSGSELGTFISEQMKLGNILPQEIVINLLKKEIIKQDKEQYLIDGFPRKIDQAETFEKNVCSCALALFLDVPDDILVERLIGRSQDSGREDDNPETIKLRIKTFHEISEQVFDYFNPMGKAIKIDGNRDPDSVYEDVKNAISAVIAKNSNSSEEITNNNNEEEEEYIEPEQQPNA</sequence>